<evidence type="ECO:0000256" key="9">
    <source>
        <dbReference type="ARBA" id="ARBA00023157"/>
    </source>
</evidence>
<dbReference type="Pfam" id="PF01532">
    <property type="entry name" value="Glyco_hydro_47"/>
    <property type="match status" value="1"/>
</dbReference>
<evidence type="ECO:0000256" key="16">
    <source>
        <dbReference type="PIRSR" id="PIRSR601382-2"/>
    </source>
</evidence>
<dbReference type="PANTHER" id="PTHR11742:SF6">
    <property type="entry name" value="MANNOSYL-OLIGOSACCHARIDE ALPHA-1,2-MANNOSIDASE IA-RELATED"/>
    <property type="match status" value="1"/>
</dbReference>
<evidence type="ECO:0000256" key="15">
    <source>
        <dbReference type="PIRSR" id="PIRSR601382-1"/>
    </source>
</evidence>
<dbReference type="Bgee" id="FBgn0077085">
    <property type="expression patterns" value="Expressed in insect adult head and 2 other cell types or tissues"/>
</dbReference>
<evidence type="ECO:0000256" key="1">
    <source>
        <dbReference type="ARBA" id="ARBA00001913"/>
    </source>
</evidence>
<dbReference type="EC" id="3.2.1.-" evidence="18"/>
<evidence type="ECO:0000256" key="11">
    <source>
        <dbReference type="ARBA" id="ARBA00047669"/>
    </source>
</evidence>
<evidence type="ECO:0000313" key="21">
    <source>
        <dbReference type="Proteomes" id="UP000001819"/>
    </source>
</evidence>
<dbReference type="ExpressionAtlas" id="A0A6I8W7T8">
    <property type="expression patterns" value="baseline"/>
</dbReference>
<feature type="transmembrane region" description="Helical" evidence="20">
    <location>
        <begin position="12"/>
        <end position="31"/>
    </location>
</feature>
<evidence type="ECO:0000256" key="13">
    <source>
        <dbReference type="ARBA" id="ARBA00054774"/>
    </source>
</evidence>
<sequence>MCSGKFFRMPTLAICGVVLTIILVCITGITLTNSINISNIVKLREKVASDSAAANGGHQAAQTRAALVEQQYSTLQQHQLSQSDLNYISASTHPKNLQRPLQQQLPQQQQQQQKANKIVIEIGLRSANDSASGKAASGSASGSGSGSGSASGSGNMPLGMPHMLEAAEALMEGNVDSISLPAAVPLVAAAPPFEKSTNGNGNKRSTGNSPRSSPTEQSNEWRSTGGGGVNGNDTGNPRGGNIVMDIRDHNPGGIQFERRAHVKQMMEHAWHNYKLYAWGKNELRPLSQRPHSGSIFGSYDLGATIVDGLDTLYIMGLENEYREGRDWIERKFSLDNISAELSVFETNIRFVGGMLTLYAFTGDPLYKEKAQHVADKLLPAFQTPTGIPYALVNTKSGMAKNYGWASGGSSILSEFGTLHLEFAYLSDITGNPLYRERVQTIRQVLKEIEKPKGLYPNFLNPKTGKWGQLHMSLGALGDSYYEYLLKAWLQSGQTDEEAREMYDEAMVAIMDKMVRTSPNGLTYVSDLKFDRLEHKMDHLACFSGGLFALGAATRQNEHRDKYMEVGKGITNTCHESYIRAPTQLGPEAFRFSDAVEARALRSQEKYYILRPETFESYFVLWRLTHDQKYRDWGWEAVLALEKHCRTPHGYCGLRNVYQPEPQKDDVQQSFFLAETLKYLYLLFSDDSVLPLDEWVFNTEAHPLPIKGANQYYRQAPVTLPVSNAS</sequence>
<dbReference type="FunFam" id="1.50.10.10:FF:000002">
    <property type="entry name" value="alpha-1,2-Mannosidase"/>
    <property type="match status" value="1"/>
</dbReference>
<keyword evidence="4 20" id="KW-0812">Transmembrane</keyword>
<dbReference type="InterPro" id="IPR001382">
    <property type="entry name" value="Glyco_hydro_47"/>
</dbReference>
<evidence type="ECO:0000256" key="2">
    <source>
        <dbReference type="ARBA" id="ARBA00004922"/>
    </source>
</evidence>
<evidence type="ECO:0000256" key="17">
    <source>
        <dbReference type="PIRSR" id="PIRSR601382-3"/>
    </source>
</evidence>
<dbReference type="InterPro" id="IPR012341">
    <property type="entry name" value="6hp_glycosidase-like_sf"/>
</dbReference>
<evidence type="ECO:0000256" key="4">
    <source>
        <dbReference type="ARBA" id="ARBA00022692"/>
    </source>
</evidence>
<dbReference type="Proteomes" id="UP000001819">
    <property type="component" value="Chromosome X"/>
</dbReference>
<keyword evidence="16" id="KW-0479">Metal-binding</keyword>
<dbReference type="InterPro" id="IPR036026">
    <property type="entry name" value="Seven-hairpin_glycosidases"/>
</dbReference>
<keyword evidence="5 18" id="KW-0378">Hydrolase</keyword>
<feature type="compositionally biased region" description="Polar residues" evidence="19">
    <location>
        <begin position="195"/>
        <end position="222"/>
    </location>
</feature>
<dbReference type="GO" id="GO:0000139">
    <property type="term" value="C:Golgi membrane"/>
    <property type="evidence" value="ECO:0007669"/>
    <property type="project" value="TreeGrafter"/>
</dbReference>
<feature type="active site" description="Proton donor" evidence="15">
    <location>
        <position position="587"/>
    </location>
</feature>
<keyword evidence="8 20" id="KW-0472">Membrane</keyword>
<comment type="pathway">
    <text evidence="2">Protein modification; protein glycosylation.</text>
</comment>
<evidence type="ECO:0000256" key="10">
    <source>
        <dbReference type="ARBA" id="ARBA00023295"/>
    </source>
</evidence>
<feature type="compositionally biased region" description="Low complexity" evidence="19">
    <location>
        <begin position="130"/>
        <end position="140"/>
    </location>
</feature>
<name>A0A6I8W7T8_DROPS</name>
<dbReference type="KEGG" id="dpo:4811663"/>
<keyword evidence="6 16" id="KW-0106">Calcium</keyword>
<dbReference type="RefSeq" id="XP_033239428.1">
    <property type="nucleotide sequence ID" value="XM_033383537.1"/>
</dbReference>
<dbReference type="GO" id="GO:0005509">
    <property type="term" value="F:calcium ion binding"/>
    <property type="evidence" value="ECO:0007669"/>
    <property type="project" value="InterPro"/>
</dbReference>
<dbReference type="GO" id="GO:0005975">
    <property type="term" value="P:carbohydrate metabolic process"/>
    <property type="evidence" value="ECO:0007669"/>
    <property type="project" value="InterPro"/>
</dbReference>
<feature type="active site" description="Proton donor" evidence="15">
    <location>
        <position position="345"/>
    </location>
</feature>
<comment type="function">
    <text evidence="13">Involved in the maturation of Asn-linked oligosaccharides. Progressively trim alpha-1,2-linked mannose residues from Man(9)GlcNAc(2) to produce Man(5)GlcNAc(2).</text>
</comment>
<gene>
    <name evidence="22" type="primary">alpha-Man-Ia</name>
</gene>
<feature type="active site" evidence="15">
    <location>
        <position position="612"/>
    </location>
</feature>
<keyword evidence="9 17" id="KW-1015">Disulfide bond</keyword>
<dbReference type="SUPFAM" id="SSF48225">
    <property type="entry name" value="Seven-hairpin glycosidases"/>
    <property type="match status" value="1"/>
</dbReference>
<dbReference type="PRINTS" id="PR00747">
    <property type="entry name" value="GLYHDRLASE47"/>
</dbReference>
<keyword evidence="21" id="KW-1185">Reference proteome</keyword>
<keyword evidence="20" id="KW-1133">Transmembrane helix</keyword>
<feature type="compositionally biased region" description="Gly residues" evidence="19">
    <location>
        <begin position="141"/>
        <end position="151"/>
    </location>
</feature>
<evidence type="ECO:0000256" key="6">
    <source>
        <dbReference type="ARBA" id="ARBA00022837"/>
    </source>
</evidence>
<dbReference type="FunCoup" id="A0A6I8W7T8">
    <property type="interactions" value="1733"/>
</dbReference>
<feature type="binding site" evidence="16">
    <location>
        <position position="698"/>
    </location>
    <ligand>
        <name>Ca(2+)</name>
        <dbReference type="ChEBI" id="CHEBI:29108"/>
    </ligand>
</feature>
<evidence type="ECO:0000256" key="14">
    <source>
        <dbReference type="ARBA" id="ARBA00060399"/>
    </source>
</evidence>
<comment type="similarity">
    <text evidence="3 18">Belongs to the glycosyl hydrolase 47 family.</text>
</comment>
<feature type="region of interest" description="Disordered" evidence="19">
    <location>
        <begin position="192"/>
        <end position="244"/>
    </location>
</feature>
<dbReference type="PANTHER" id="PTHR11742">
    <property type="entry name" value="MANNOSYL-OLIGOSACCHARIDE ALPHA-1,2-MANNOSIDASE-RELATED"/>
    <property type="match status" value="1"/>
</dbReference>
<evidence type="ECO:0000256" key="19">
    <source>
        <dbReference type="SAM" id="MobiDB-lite"/>
    </source>
</evidence>
<evidence type="ECO:0000256" key="7">
    <source>
        <dbReference type="ARBA" id="ARBA00022968"/>
    </source>
</evidence>
<evidence type="ECO:0000256" key="12">
    <source>
        <dbReference type="ARBA" id="ARBA00048605"/>
    </source>
</evidence>
<reference evidence="22" key="1">
    <citation type="submission" date="2025-08" db="UniProtKB">
        <authorList>
            <consortium name="RefSeq"/>
        </authorList>
    </citation>
    <scope>IDENTIFICATION</scope>
    <source>
        <strain evidence="22">MV-25-SWS-2005</strain>
        <tissue evidence="22">Whole body</tissue>
    </source>
</reference>
<evidence type="ECO:0000256" key="8">
    <source>
        <dbReference type="ARBA" id="ARBA00023136"/>
    </source>
</evidence>
<comment type="subcellular location">
    <subcellularLocation>
        <location evidence="14">Endomembrane system</location>
        <topology evidence="14">Single-pass type II membrane protein</topology>
    </subcellularLocation>
</comment>
<accession>A0A6I8W7T8</accession>
<comment type="catalytic activity">
    <reaction evidence="12">
        <text>N(4)-(alpha-D-Man-(1-&gt;2)-alpha-D-Man-(1-&gt;2)-alpha-D-Man-(1-&gt;3)-[alpha-D-Man-(1-&gt;2)-alpha-D-Man-(1-&gt;3)-[alpha-D-Man-(1-&gt;2)-alpha-D-Man-(1-&gt;6)]-alpha-D-Man-(1-&gt;6)]-beta-D-Man-(1-&gt;4)-beta-D-GlcNAc-(1-&gt;4)-beta-D-GlcNAc)-L-asparaginyl-[protein] (N-glucan mannose isomer 9A1,2,3B1,2,3) + 4 H2O = N(4)-(alpha-D-Man-(1-&gt;3)-[alpha-D-Man-(1-&gt;3)-[alpha-D-Man-(1-&gt;6)]-alpha-D-Man-(1-&gt;6)]-beta-D-Man-(1-&gt;4)-beta-D-GlcNAc-(1-&gt;4)-beta-D-GlcNAc)-L-asparaginyl-[protein] (N-glucan mannose isomer 5A1,2) + 4 beta-D-mannose</text>
        <dbReference type="Rhea" id="RHEA:56008"/>
        <dbReference type="Rhea" id="RHEA-COMP:14356"/>
        <dbReference type="Rhea" id="RHEA-COMP:14367"/>
        <dbReference type="ChEBI" id="CHEBI:15377"/>
        <dbReference type="ChEBI" id="CHEBI:28563"/>
        <dbReference type="ChEBI" id="CHEBI:59087"/>
        <dbReference type="ChEBI" id="CHEBI:139493"/>
        <dbReference type="EC" id="3.2.1.113"/>
    </reaction>
</comment>
<dbReference type="InParanoid" id="A0A6I8W7T8"/>
<dbReference type="GO" id="GO:0004571">
    <property type="term" value="F:mannosyl-oligosaccharide 1,2-alpha-mannosidase activity"/>
    <property type="evidence" value="ECO:0007669"/>
    <property type="project" value="UniProtKB-EC"/>
</dbReference>
<dbReference type="AlphaFoldDB" id="A0A6I8W7T8"/>
<feature type="disulfide bond" evidence="17">
    <location>
        <begin position="541"/>
        <end position="573"/>
    </location>
</feature>
<evidence type="ECO:0000313" key="22">
    <source>
        <dbReference type="RefSeq" id="XP_033239428.1"/>
    </source>
</evidence>
<keyword evidence="10 18" id="KW-0326">Glycosidase</keyword>
<comment type="catalytic activity">
    <reaction evidence="11">
        <text>N(4)-(alpha-D-Man-(1-&gt;2)-alpha-D-Man-(1-&gt;2)-alpha-D-Man-(1-&gt;3)-[alpha-D-Man-(1-&gt;3)-[alpha-D-Man-(1-&gt;2)-alpha-D-Man-(1-&gt;6)]-alpha-D-Man-(1-&gt;6)]-beta-D-Man-(1-&gt;4)-beta-D-GlcNAc-(1-&gt;4)-beta-D-GlcNAc)-L-asparaginyl-[protein] (N-glucan mannose isomer 8A1,2,3B1,3) + 3 H2O = N(4)-(alpha-D-Man-(1-&gt;3)-[alpha-D-Man-(1-&gt;3)-[alpha-D-Man-(1-&gt;6)]-alpha-D-Man-(1-&gt;6)]-beta-D-Man-(1-&gt;4)-beta-D-GlcNAc-(1-&gt;4)-beta-D-GlcNAc)-L-asparaginyl-[protein] (N-glucan mannose isomer 5A1,2) + 3 beta-D-mannose</text>
        <dbReference type="Rhea" id="RHEA:56028"/>
        <dbReference type="Rhea" id="RHEA-COMP:14358"/>
        <dbReference type="Rhea" id="RHEA-COMP:14367"/>
        <dbReference type="ChEBI" id="CHEBI:15377"/>
        <dbReference type="ChEBI" id="CHEBI:28563"/>
        <dbReference type="ChEBI" id="CHEBI:59087"/>
        <dbReference type="ChEBI" id="CHEBI:60628"/>
        <dbReference type="EC" id="3.2.1.113"/>
    </reaction>
</comment>
<feature type="region of interest" description="Disordered" evidence="19">
    <location>
        <begin position="129"/>
        <end position="159"/>
    </location>
</feature>
<protein>
    <recommendedName>
        <fullName evidence="18">alpha-1,2-Mannosidase</fullName>
        <ecNumber evidence="18">3.2.1.-</ecNumber>
    </recommendedName>
</protein>
<evidence type="ECO:0000256" key="18">
    <source>
        <dbReference type="RuleBase" id="RU361193"/>
    </source>
</evidence>
<comment type="cofactor">
    <cofactor evidence="1 16">
        <name>Ca(2+)</name>
        <dbReference type="ChEBI" id="CHEBI:29108"/>
    </cofactor>
</comment>
<evidence type="ECO:0000256" key="3">
    <source>
        <dbReference type="ARBA" id="ARBA00007658"/>
    </source>
</evidence>
<dbReference type="Gene3D" id="1.50.10.10">
    <property type="match status" value="1"/>
</dbReference>
<keyword evidence="7" id="KW-0735">Signal-anchor</keyword>
<evidence type="ECO:0000256" key="5">
    <source>
        <dbReference type="ARBA" id="ARBA00022801"/>
    </source>
</evidence>
<proteinExistence type="inferred from homology"/>
<dbReference type="InterPro" id="IPR050749">
    <property type="entry name" value="Glycosyl_Hydrolase_47"/>
</dbReference>
<organism evidence="21 22">
    <name type="scientific">Drosophila pseudoobscura pseudoobscura</name>
    <name type="common">Fruit fly</name>
    <dbReference type="NCBI Taxonomy" id="46245"/>
    <lineage>
        <taxon>Eukaryota</taxon>
        <taxon>Metazoa</taxon>
        <taxon>Ecdysozoa</taxon>
        <taxon>Arthropoda</taxon>
        <taxon>Hexapoda</taxon>
        <taxon>Insecta</taxon>
        <taxon>Pterygota</taxon>
        <taxon>Neoptera</taxon>
        <taxon>Endopterygota</taxon>
        <taxon>Diptera</taxon>
        <taxon>Brachycera</taxon>
        <taxon>Muscomorpha</taxon>
        <taxon>Ephydroidea</taxon>
        <taxon>Drosophilidae</taxon>
        <taxon>Drosophila</taxon>
        <taxon>Sophophora</taxon>
    </lineage>
</organism>
<evidence type="ECO:0000256" key="20">
    <source>
        <dbReference type="SAM" id="Phobius"/>
    </source>
</evidence>
<feature type="active site" evidence="15">
    <location>
        <position position="478"/>
    </location>
</feature>
<dbReference type="GO" id="GO:0005783">
    <property type="term" value="C:endoplasmic reticulum"/>
    <property type="evidence" value="ECO:0007669"/>
    <property type="project" value="TreeGrafter"/>
</dbReference>